<feature type="chain" id="PRO_5043630720" evidence="3">
    <location>
        <begin position="21"/>
        <end position="510"/>
    </location>
</feature>
<evidence type="ECO:0000256" key="2">
    <source>
        <dbReference type="SAM" id="Phobius"/>
    </source>
</evidence>
<evidence type="ECO:0000313" key="4">
    <source>
        <dbReference type="EMBL" id="KAI6646100.1"/>
    </source>
</evidence>
<organism evidence="4 5">
    <name type="scientific">Oopsacas minuta</name>
    <dbReference type="NCBI Taxonomy" id="111878"/>
    <lineage>
        <taxon>Eukaryota</taxon>
        <taxon>Metazoa</taxon>
        <taxon>Porifera</taxon>
        <taxon>Hexactinellida</taxon>
        <taxon>Hexasterophora</taxon>
        <taxon>Lyssacinosida</taxon>
        <taxon>Leucopsacidae</taxon>
        <taxon>Oopsacas</taxon>
    </lineage>
</organism>
<protein>
    <submittedName>
        <fullName evidence="4">Uncharacterized protein</fullName>
    </submittedName>
</protein>
<keyword evidence="5" id="KW-1185">Reference proteome</keyword>
<keyword evidence="2" id="KW-0812">Transmembrane</keyword>
<proteinExistence type="predicted"/>
<keyword evidence="2" id="KW-1133">Transmembrane helix</keyword>
<feature type="region of interest" description="Disordered" evidence="1">
    <location>
        <begin position="491"/>
        <end position="510"/>
    </location>
</feature>
<feature type="compositionally biased region" description="Polar residues" evidence="1">
    <location>
        <begin position="424"/>
        <end position="448"/>
    </location>
</feature>
<dbReference type="AlphaFoldDB" id="A0AAV7JCB6"/>
<feature type="signal peptide" evidence="3">
    <location>
        <begin position="1"/>
        <end position="20"/>
    </location>
</feature>
<gene>
    <name evidence="4" type="ORF">LOD99_9546</name>
</gene>
<dbReference type="Proteomes" id="UP001165289">
    <property type="component" value="Unassembled WGS sequence"/>
</dbReference>
<feature type="transmembrane region" description="Helical" evidence="2">
    <location>
        <begin position="245"/>
        <end position="266"/>
    </location>
</feature>
<comment type="caution">
    <text evidence="4">The sequence shown here is derived from an EMBL/GenBank/DDBJ whole genome shotgun (WGS) entry which is preliminary data.</text>
</comment>
<sequence>MLIILTTIFLFLRKIGNVREEKESATAALVWPTSNMYLPKKWGCQSCFFTCDDLWVMTEHVEKHVLTVPQQSARDPYHPVSRTRCSLRTDNLSELLVPAFKFTMMEDSIGYAPVLMLKAILRLVIDSLATGRTSGELDIQLAMLYGRSAGKMTVTFALIQQQRELVNCVLRNERDFVKFDFVRWSILEDCDYKKYPDHYYYSLIPTGIAIIVALSVIAGLLWCCCKKGTRNGDPVPKNRYLFDPVFIMFVLFGICLTQIIKIITFLTSRKIIPDKMVTGYVERGAQPNPGSCSGSQESNQLESGETVNMLYFGPLDPVTPKITSPSKKYIRGASQTEELLKNTDDRFPDSSFPTQEVQLFESATSASSGGPLTHVAPPNFQLESGQLIYPSRYTTGETIKNNLYPLIPIPRTSTLPSPKPQPFDLSNDSPHCDSPYSQLQEKITTNSRSSHKRPSADVLEDDMPVKKSRNYLNFEESSSLVHQDTEKIINLGPRKQMGKNEGSNCKFYRE</sequence>
<feature type="region of interest" description="Disordered" evidence="1">
    <location>
        <begin position="411"/>
        <end position="465"/>
    </location>
</feature>
<dbReference type="EMBL" id="JAKMXF010000363">
    <property type="protein sequence ID" value="KAI6646100.1"/>
    <property type="molecule type" value="Genomic_DNA"/>
</dbReference>
<accession>A0AAV7JCB6</accession>
<evidence type="ECO:0000313" key="5">
    <source>
        <dbReference type="Proteomes" id="UP001165289"/>
    </source>
</evidence>
<keyword evidence="3" id="KW-0732">Signal</keyword>
<evidence type="ECO:0000256" key="1">
    <source>
        <dbReference type="SAM" id="MobiDB-lite"/>
    </source>
</evidence>
<name>A0AAV7JCB6_9METZ</name>
<reference evidence="4 5" key="1">
    <citation type="journal article" date="2023" name="BMC Biol.">
        <title>The compact genome of the sponge Oopsacas minuta (Hexactinellida) is lacking key metazoan core genes.</title>
        <authorList>
            <person name="Santini S."/>
            <person name="Schenkelaars Q."/>
            <person name="Jourda C."/>
            <person name="Duchesne M."/>
            <person name="Belahbib H."/>
            <person name="Rocher C."/>
            <person name="Selva M."/>
            <person name="Riesgo A."/>
            <person name="Vervoort M."/>
            <person name="Leys S.P."/>
            <person name="Kodjabachian L."/>
            <person name="Le Bivic A."/>
            <person name="Borchiellini C."/>
            <person name="Claverie J.M."/>
            <person name="Renard E."/>
        </authorList>
    </citation>
    <scope>NUCLEOTIDE SEQUENCE [LARGE SCALE GENOMIC DNA]</scope>
    <source>
        <strain evidence="4">SPO-2</strain>
    </source>
</reference>
<evidence type="ECO:0000256" key="3">
    <source>
        <dbReference type="SAM" id="SignalP"/>
    </source>
</evidence>
<feature type="transmembrane region" description="Helical" evidence="2">
    <location>
        <begin position="199"/>
        <end position="224"/>
    </location>
</feature>
<keyword evidence="2" id="KW-0472">Membrane</keyword>